<dbReference type="GeneID" id="36843615"/>
<dbReference type="RefSeq" id="YP_009482743.1">
    <property type="nucleotide sequence ID" value="NC_037667.1"/>
</dbReference>
<proteinExistence type="predicted"/>
<accession>A0A2U7U7S5</accession>
<sequence length="315" mass="33977">MGGSSSRAHESNRYLVRVWVALRDAAVTATEPKGRQRVHPGAVGLADMPPEVLSLVWSHMAPLDAAVAMARCARTCRALAAFSRQEMARTLARPLLAMVPPGRGCSLLGLHGELDGSDSKADARVAHVLLPVLYGVCAIPVTLISPHAEGFAGDEELIAAIRAWYLARATPTDLAFARDAAHGVYRRCGRAVMMRDALVPMGRRGIGPARIRSGDVRPLDTMDHMPTLFASGVRTRRRWYMLPTNIVLCHDIVVVCMCARLSAWPCRGGVPVPPRCRCTEHRCPTVSVAIAAYAADRVELDGDGGSDSSSDSDFY</sequence>
<evidence type="ECO:0000313" key="1">
    <source>
        <dbReference type="EMBL" id="AVK74474.1"/>
    </source>
</evidence>
<gene>
    <name evidence="1" type="ORF">pqer_cds_52</name>
</gene>
<protein>
    <recommendedName>
        <fullName evidence="2">F-box domain containing protein</fullName>
    </recommendedName>
</protein>
<dbReference type="EMBL" id="MG011689">
    <property type="protein sequence ID" value="AVK74474.1"/>
    <property type="molecule type" value="Genomic_DNA"/>
</dbReference>
<reference evidence="1" key="1">
    <citation type="journal article" date="2018" name="Nat. Commun.">
        <title>Diversity and evolution of the emerging Pandoraviridae family.</title>
        <authorList>
            <person name="Legendre M."/>
            <person name="Fabre E."/>
            <person name="Poirot O."/>
            <person name="Jeudy S."/>
            <person name="Lartigue A."/>
            <person name="Alempic J.M."/>
            <person name="Beucher L."/>
            <person name="Philippe N."/>
            <person name="Bertaux L."/>
            <person name="Christo-Foroux E."/>
            <person name="Labadie K."/>
            <person name="Coute Y."/>
            <person name="Abergel C."/>
            <person name="Claverie J.M."/>
        </authorList>
    </citation>
    <scope>NUCLEOTIDE SEQUENCE [LARGE SCALE GENOMIC DNA]</scope>
    <source>
        <strain evidence="1">Quercus</strain>
    </source>
</reference>
<evidence type="ECO:0008006" key="2">
    <source>
        <dbReference type="Google" id="ProtNLM"/>
    </source>
</evidence>
<dbReference type="Proteomes" id="UP000248852">
    <property type="component" value="Segment"/>
</dbReference>
<dbReference type="KEGG" id="vg:36843615"/>
<name>A0A2U7U7S5_9VIRU</name>
<organism evidence="1">
    <name type="scientific">Pandoravirus quercus</name>
    <dbReference type="NCBI Taxonomy" id="2107709"/>
    <lineage>
        <taxon>Viruses</taxon>
        <taxon>Pandoravirus</taxon>
    </lineage>
</organism>